<protein>
    <recommendedName>
        <fullName evidence="3">Guanylyl cyclase</fullName>
    </recommendedName>
</protein>
<dbReference type="InterPro" id="IPR018616">
    <property type="entry name" value="GUCD1"/>
</dbReference>
<evidence type="ECO:0000313" key="2">
    <source>
        <dbReference type="Proteomes" id="UP001141806"/>
    </source>
</evidence>
<name>A0A9Q0R1R6_9MAGN</name>
<organism evidence="1 2">
    <name type="scientific">Protea cynaroides</name>
    <dbReference type="NCBI Taxonomy" id="273540"/>
    <lineage>
        <taxon>Eukaryota</taxon>
        <taxon>Viridiplantae</taxon>
        <taxon>Streptophyta</taxon>
        <taxon>Embryophyta</taxon>
        <taxon>Tracheophyta</taxon>
        <taxon>Spermatophyta</taxon>
        <taxon>Magnoliopsida</taxon>
        <taxon>Proteales</taxon>
        <taxon>Proteaceae</taxon>
        <taxon>Protea</taxon>
    </lineage>
</organism>
<evidence type="ECO:0008006" key="3">
    <source>
        <dbReference type="Google" id="ProtNLM"/>
    </source>
</evidence>
<accession>A0A9Q0R1R6</accession>
<dbReference type="AlphaFoldDB" id="A0A9Q0R1R6"/>
<dbReference type="Proteomes" id="UP001141806">
    <property type="component" value="Unassembled WGS sequence"/>
</dbReference>
<dbReference type="EMBL" id="JAMYWD010000002">
    <property type="protein sequence ID" value="KAJ4979812.1"/>
    <property type="molecule type" value="Genomic_DNA"/>
</dbReference>
<comment type="caution">
    <text evidence="1">The sequence shown here is derived from an EMBL/GenBank/DDBJ whole genome shotgun (WGS) entry which is preliminary data.</text>
</comment>
<proteinExistence type="predicted"/>
<dbReference type="OrthoDB" id="206796at2759"/>
<reference evidence="1" key="1">
    <citation type="journal article" date="2023" name="Plant J.">
        <title>The genome of the king protea, Protea cynaroides.</title>
        <authorList>
            <person name="Chang J."/>
            <person name="Duong T.A."/>
            <person name="Schoeman C."/>
            <person name="Ma X."/>
            <person name="Roodt D."/>
            <person name="Barker N."/>
            <person name="Li Z."/>
            <person name="Van de Peer Y."/>
            <person name="Mizrachi E."/>
        </authorList>
    </citation>
    <scope>NUCLEOTIDE SEQUENCE</scope>
    <source>
        <tissue evidence="1">Young leaves</tissue>
    </source>
</reference>
<dbReference type="PANTHER" id="PTHR31400">
    <property type="entry name" value="GUANYLYL CYCLASE DOMAIN CONTAINING PROTEIN 1 GUCD1"/>
    <property type="match status" value="1"/>
</dbReference>
<dbReference type="PANTHER" id="PTHR31400:SF1">
    <property type="entry name" value="PROTEIN GUCD1"/>
    <property type="match status" value="1"/>
</dbReference>
<sequence length="274" mass="30790">MWPIYLIFDKFLRAEDEIVDLSNGDHSLVEASSFFGQPMSIVRSYDGSLPGSHFVEVPHISQLYNWDCGLACVSMVLRTLGIEHCDLHNLGNLCCTTSVWTVDLAYLLQKFSVSFCFFTITLGANPNFCVETFYKEQLPNDLLRVDGLFQQALEAGISIQCRSISGEEISILILSGKYIVIALVDQYKMGRSWLEDVCVSGFYGGDSGYTGHYIVLCGYDADRDEFEIRDPASHRKSSRISLQCLDEARKSFGTDEDLILISLEKKDGMDKLCM</sequence>
<dbReference type="Pfam" id="PF09778">
    <property type="entry name" value="Guanylate_cyc_2"/>
    <property type="match status" value="1"/>
</dbReference>
<evidence type="ECO:0000313" key="1">
    <source>
        <dbReference type="EMBL" id="KAJ4979812.1"/>
    </source>
</evidence>
<keyword evidence="2" id="KW-1185">Reference proteome</keyword>
<dbReference type="Gene3D" id="3.90.70.10">
    <property type="entry name" value="Cysteine proteinases"/>
    <property type="match status" value="1"/>
</dbReference>
<gene>
    <name evidence="1" type="ORF">NE237_010592</name>
</gene>